<dbReference type="AlphaFoldDB" id="A0A4D7QPU9"/>
<feature type="transmembrane region" description="Helical" evidence="1">
    <location>
        <begin position="20"/>
        <end position="41"/>
    </location>
</feature>
<dbReference type="RefSeq" id="WP_137099484.1">
    <property type="nucleotide sequence ID" value="NZ_CP039865.1"/>
</dbReference>
<keyword evidence="3" id="KW-1185">Reference proteome</keyword>
<name>A0A4D7QPU9_9HYPH</name>
<keyword evidence="1" id="KW-1133">Transmembrane helix</keyword>
<protein>
    <submittedName>
        <fullName evidence="2">Uncharacterized protein</fullName>
    </submittedName>
</protein>
<keyword evidence="1" id="KW-0472">Membrane</keyword>
<dbReference type="KEGG" id="paqt:E8L99_10510"/>
<feature type="transmembrane region" description="Helical" evidence="1">
    <location>
        <begin position="56"/>
        <end position="77"/>
    </location>
</feature>
<keyword evidence="1" id="KW-0812">Transmembrane</keyword>
<feature type="transmembrane region" description="Helical" evidence="1">
    <location>
        <begin position="163"/>
        <end position="184"/>
    </location>
</feature>
<accession>A0A4D7QPU9</accession>
<dbReference type="Proteomes" id="UP000298588">
    <property type="component" value="Chromosome"/>
</dbReference>
<evidence type="ECO:0000313" key="2">
    <source>
        <dbReference type="EMBL" id="QCK86152.1"/>
    </source>
</evidence>
<organism evidence="2 3">
    <name type="scientific">Phreatobacter aquaticus</name>
    <dbReference type="NCBI Taxonomy" id="2570229"/>
    <lineage>
        <taxon>Bacteria</taxon>
        <taxon>Pseudomonadati</taxon>
        <taxon>Pseudomonadota</taxon>
        <taxon>Alphaproteobacteria</taxon>
        <taxon>Hyphomicrobiales</taxon>
        <taxon>Phreatobacteraceae</taxon>
        <taxon>Phreatobacter</taxon>
    </lineage>
</organism>
<evidence type="ECO:0000313" key="3">
    <source>
        <dbReference type="Proteomes" id="UP000298588"/>
    </source>
</evidence>
<reference evidence="2 3" key="1">
    <citation type="submission" date="2019-04" db="EMBL/GenBank/DDBJ databases">
        <title>Phreatobacter aquaticus sp. nov.</title>
        <authorList>
            <person name="Choi A."/>
            <person name="Baek K."/>
        </authorList>
    </citation>
    <scope>NUCLEOTIDE SEQUENCE [LARGE SCALE GENOMIC DNA]</scope>
    <source>
        <strain evidence="2 3">NMCR1094</strain>
    </source>
</reference>
<feature type="transmembrane region" description="Helical" evidence="1">
    <location>
        <begin position="107"/>
        <end position="130"/>
    </location>
</feature>
<evidence type="ECO:0000256" key="1">
    <source>
        <dbReference type="SAM" id="Phobius"/>
    </source>
</evidence>
<gene>
    <name evidence="2" type="ORF">E8L99_10510</name>
</gene>
<sequence length="185" mass="19392">MSDVTPADESQRAKALVDVGRIMAAGSLTIGSIMLTVFGFVERSIGFERLASDKRLAIVALLPGVAAFAFLVCARSIGSIYDTLVPARPYSVIRRAGLRAMDLAGAYGLFAAIISALVAVSTGLAVALYLPDIGRDAMLAASAAAIASFFIALLGMLTRGTRFRLICDASMVAVIVVVMMLDWVS</sequence>
<feature type="transmembrane region" description="Helical" evidence="1">
    <location>
        <begin position="137"/>
        <end position="157"/>
    </location>
</feature>
<proteinExistence type="predicted"/>
<dbReference type="OrthoDB" id="8480020at2"/>
<dbReference type="EMBL" id="CP039865">
    <property type="protein sequence ID" value="QCK86152.1"/>
    <property type="molecule type" value="Genomic_DNA"/>
</dbReference>